<reference evidence="1 2" key="1">
    <citation type="submission" date="2022-11" db="EMBL/GenBank/DDBJ databases">
        <title>Haliovirga abyssi gen. nov., sp. nov., a mesophilic fermentative bacterium isolated from the Iheya North hydrothermal field and the proposal of Haliovirgaceae fam. nov.</title>
        <authorList>
            <person name="Miyazaki U."/>
            <person name="Tame A."/>
            <person name="Miyazaki J."/>
            <person name="Takai K."/>
            <person name="Sawayama S."/>
            <person name="Kitajima M."/>
            <person name="Okamoto A."/>
            <person name="Nakagawa S."/>
        </authorList>
    </citation>
    <scope>NUCLEOTIDE SEQUENCE [LARGE SCALE GENOMIC DNA]</scope>
    <source>
        <strain evidence="1 2">IC12</strain>
    </source>
</reference>
<evidence type="ECO:0000313" key="2">
    <source>
        <dbReference type="Proteomes" id="UP001321582"/>
    </source>
</evidence>
<protein>
    <submittedName>
        <fullName evidence="1">Uncharacterized protein</fullName>
    </submittedName>
</protein>
<dbReference type="KEGG" id="haby:HLVA_07120"/>
<keyword evidence="2" id="KW-1185">Reference proteome</keyword>
<organism evidence="1 2">
    <name type="scientific">Haliovirga abyssi</name>
    <dbReference type="NCBI Taxonomy" id="2996794"/>
    <lineage>
        <taxon>Bacteria</taxon>
        <taxon>Fusobacteriati</taxon>
        <taxon>Fusobacteriota</taxon>
        <taxon>Fusobacteriia</taxon>
        <taxon>Fusobacteriales</taxon>
        <taxon>Haliovirgaceae</taxon>
        <taxon>Haliovirga</taxon>
    </lineage>
</organism>
<dbReference type="Proteomes" id="UP001321582">
    <property type="component" value="Chromosome"/>
</dbReference>
<dbReference type="EMBL" id="AP027059">
    <property type="protein sequence ID" value="BDU50143.1"/>
    <property type="molecule type" value="Genomic_DNA"/>
</dbReference>
<sequence length="69" mass="8387">MGKKCSVLEIMDINEVLEKYVENIEFENMKKIEQHMKRYFKEYLTMENMNIIDSTLLEKLLLKAVREEQ</sequence>
<accession>A0AAU9DP26</accession>
<dbReference type="AlphaFoldDB" id="A0AAU9DP26"/>
<proteinExistence type="predicted"/>
<name>A0AAU9DP26_9FUSO</name>
<gene>
    <name evidence="1" type="ORF">HLVA_07120</name>
</gene>
<dbReference type="RefSeq" id="WP_307905079.1">
    <property type="nucleotide sequence ID" value="NZ_AP027059.1"/>
</dbReference>
<evidence type="ECO:0000313" key="1">
    <source>
        <dbReference type="EMBL" id="BDU50143.1"/>
    </source>
</evidence>